<dbReference type="PROSITE" id="PS00610">
    <property type="entry name" value="NA_NEUROTRAN_SYMP_1"/>
    <property type="match status" value="1"/>
</dbReference>
<evidence type="ECO:0000256" key="7">
    <source>
        <dbReference type="ARBA" id="ARBA00023136"/>
    </source>
</evidence>
<dbReference type="PANTHER" id="PTHR19432">
    <property type="entry name" value="SUGAR TRANSPORTER"/>
    <property type="match status" value="1"/>
</dbReference>
<feature type="region of interest" description="Disordered" evidence="12">
    <location>
        <begin position="1107"/>
        <end position="1132"/>
    </location>
</feature>
<dbReference type="FunFam" id="1.20.1250.20:FF:000321">
    <property type="entry name" value="Solute carrier family 45 member 2"/>
    <property type="match status" value="1"/>
</dbReference>
<evidence type="ECO:0000256" key="6">
    <source>
        <dbReference type="ARBA" id="ARBA00022989"/>
    </source>
</evidence>
<keyword evidence="7 13" id="KW-0472">Membrane</keyword>
<evidence type="ECO:0000313" key="15">
    <source>
        <dbReference type="Proteomes" id="UP000069272"/>
    </source>
</evidence>
<dbReference type="GO" id="GO:0016020">
    <property type="term" value="C:membrane"/>
    <property type="evidence" value="ECO:0007669"/>
    <property type="project" value="UniProtKB-SubCell"/>
</dbReference>
<keyword evidence="3 11" id="KW-0813">Transport</keyword>
<feature type="transmembrane region" description="Helical" evidence="13">
    <location>
        <begin position="75"/>
        <end position="98"/>
    </location>
</feature>
<sequence>MAEAMNEKRDSGKAVDAVDLAASNGDEHVGNGSVHLTDEEIMAGMLQTRFLHAKKLDPDYSHLFRRKNIWQLMRLSAVIVGIEFLYAAETAFVTPILLGIGLSHTFMTMIWAFSPVLGFFCAPMIASLSDTIRLQWGRRRPVLLALGIAMMVGLWILPHGKAIGVFFGDPDVPVDEMEGFRWAIPVTIVGLVMTDFDAETCNGIARAYLMDMCTPDDQARVLTTAMFIGGIGGTVGYVLGAIDWSQANMNFLGSNEATVFLFVFCVVGLGLLITVTSFREIPLPLQESDPLLRPITTSAFEAEKARQLAVYSISTDPVVDPVKANPEAPPIADEDEKPLQLRDFLRNILRMPRSLFILYATQFFSQLGYLSYCLYFTDFVGSEVFGGDSAAPSGTPEGALYEEGVRYGCWGMAVFAVCSASYSAVIERMIKYFGARPVYMGGLLLFSLGMLMMGLFKEKFVIFIVCPTVGIMYAGMYSIPYLLISNYHSKNSFAVGKDGKCVKNTTKRGFGADVSLMSNMLFLAQLIISLAIGSIIDAVGSSVVVIFSASLFSLIAALVASQIVYMGLWQVAMYGTYQQHGRLSEEEVLQGMLRQRHWYAKQDPHHGYHHSFRSKTRWELVRLSLLIVGIECTYATETALVAPILLSIGLPHTVMTMIWATPSIAGLLFAPVIASISDRLRSRWGRRKPVLLVLGLSMLTGMLILPHGRGVGRLLGITSVEWLALITTVGLVMCDFSAETSNGLCRTYAMEVCTIRDQTRVLSVMVLTGGVGATMGALFGAIDWNRLGVGYYLGGSSASVFAANWIVLVVGLAATLSSFAEIPLPVQEADPLLRPVTQKMLLDEVRRLNAKDPLSLSELDSKELLEPPGGFRQFLRNLVHMPRSMKILCLTQLLSHMSYLTYCLYYTDFVASTVYEGDVRAGDGSPASNRYEDGIRFACLGMALCSFTSSVYSTCIERFIERFGARPVYVFGLLAHSLGMLAMGLFPQRTVVFLCCALTGVMYATIYSIPFLLISHYHSKNCFSEVDGQYVESTEKRGFGVDVSMMSSMLCLAQLVVSLSMGAVVDAIGSPLIITFISCGFMICASVSASAVLYMGLVQAPASSVKANGQQTRPNGTERNSSSDGSSGGGGETTCHEMKLMKNIQKVQRDKWGKDIEFLLSCIALSVGLGNVWRFPFTALENGGGAFVIPYLIVLLLVGRPIYYLEMLMSQFSSRGCINVYDASPAMRGIGVGQTYSTFIVMTYYASLMAVTMRYLIASFGDPLPWSECSDAWNATCIDSRLITNQADNTSTLTTAVTSAELYFVKDVLKEATSIHDGIGIPDWRLVLCLLVPWTCICLTLIKGIKSSGKVAYFLAIFPYVVMLVLLIRACTLEGAADGMLYFIKPQWDRILEAKVWYAAVTQVFFSLTICFGNVMMYSSYNRFTNNVYRDVTIVSVMDTLTSMLAGLIVFGVIGHLAHVLDAPNIQQVVRGGTGLAFITYPDAIAKFSFWPQFFAIAFFLMLFVLGIGSNVGMATTIMTVIRDRFPGLQPALVAIGIAAVGFSIGVIYTTPGGQYLLDFLDFYGASFVALVLAVFEMFTFSWIYGVSRICRDIEFMLGIKTGLYWRICWGFITPAMLTAILLYHIATYETFTFNGYVYPNGMYAFGWCIFAAGVLQLPAWAIYTFLKRKEPDWKDRLVHCFRPTHDWGPEDPELNAKYHEAVYKDEQSLPRDRSIARRIYDNVFS</sequence>
<feature type="transmembrane region" description="Helical" evidence="13">
    <location>
        <begin position="405"/>
        <end position="426"/>
    </location>
</feature>
<feature type="disulfide bond" evidence="10">
    <location>
        <begin position="1269"/>
        <end position="1277"/>
    </location>
</feature>
<evidence type="ECO:0000313" key="14">
    <source>
        <dbReference type="EnsemblMetazoa" id="AALB010635-PA"/>
    </source>
</evidence>
<dbReference type="CDD" id="cd17313">
    <property type="entry name" value="MFS_SLC45_SUC"/>
    <property type="match status" value="2"/>
</dbReference>
<evidence type="ECO:0000256" key="2">
    <source>
        <dbReference type="ARBA" id="ARBA00006459"/>
    </source>
</evidence>
<dbReference type="VEuPathDB" id="VectorBase:AALB20_032939"/>
<feature type="transmembrane region" description="Helical" evidence="13">
    <location>
        <begin position="462"/>
        <end position="484"/>
    </location>
</feature>
<feature type="transmembrane region" description="Helical" evidence="13">
    <location>
        <begin position="141"/>
        <end position="160"/>
    </location>
</feature>
<feature type="transmembrane region" description="Helical" evidence="13">
    <location>
        <begin position="1490"/>
        <end position="1512"/>
    </location>
</feature>
<proteinExistence type="inferred from homology"/>
<feature type="binding site" evidence="9">
    <location>
        <position position="1167"/>
    </location>
    <ligand>
        <name>Na(+)</name>
        <dbReference type="ChEBI" id="CHEBI:29101"/>
        <label>1</label>
    </ligand>
</feature>
<feature type="transmembrane region" description="Helical" evidence="13">
    <location>
        <begin position="219"/>
        <end position="239"/>
    </location>
</feature>
<dbReference type="PRINTS" id="PR00176">
    <property type="entry name" value="NANEUSMPORT"/>
</dbReference>
<dbReference type="PANTHER" id="PTHR19432:SF35">
    <property type="entry name" value="SOLUTE CARRIER FAMILY 45 MEMBER 3 ISOFORM X1"/>
    <property type="match status" value="1"/>
</dbReference>
<feature type="transmembrane region" description="Helical" evidence="13">
    <location>
        <begin position="802"/>
        <end position="824"/>
    </location>
</feature>
<keyword evidence="9" id="KW-0915">Sodium</keyword>
<feature type="transmembrane region" description="Helical" evidence="13">
    <location>
        <begin position="1071"/>
        <end position="1097"/>
    </location>
</feature>
<comment type="similarity">
    <text evidence="2 11">Belongs to the sodium:neurotransmitter symporter (SNF) (TC 2.A.22) family.</text>
</comment>
<evidence type="ECO:0000256" key="10">
    <source>
        <dbReference type="PIRSR" id="PIRSR600175-2"/>
    </source>
</evidence>
<feature type="transmembrane region" description="Helical" evidence="13">
    <location>
        <begin position="1432"/>
        <end position="1454"/>
    </location>
</feature>
<feature type="transmembrane region" description="Helical" evidence="13">
    <location>
        <begin position="1563"/>
        <end position="1584"/>
    </location>
</feature>
<reference evidence="14" key="2">
    <citation type="submission" date="2022-08" db="UniProtKB">
        <authorList>
            <consortium name="EnsemblMetazoa"/>
        </authorList>
    </citation>
    <scope>IDENTIFICATION</scope>
    <source>
        <strain evidence="14">STECLA/ALBI9_A</strain>
    </source>
</reference>
<dbReference type="VEuPathDB" id="VectorBase:AALB20_027618"/>
<keyword evidence="10" id="KW-1015">Disulfide bond</keyword>
<dbReference type="Proteomes" id="UP000069272">
    <property type="component" value="Chromosome 3R"/>
</dbReference>
<keyword evidence="6 13" id="KW-1133">Transmembrane helix</keyword>
<feature type="transmembrane region" description="Helical" evidence="13">
    <location>
        <begin position="689"/>
        <end position="708"/>
    </location>
</feature>
<feature type="transmembrane region" description="Helical" evidence="13">
    <location>
        <begin position="180"/>
        <end position="198"/>
    </location>
</feature>
<organism evidence="14 15">
    <name type="scientific">Anopheles albimanus</name>
    <name type="common">New world malaria mosquito</name>
    <dbReference type="NCBI Taxonomy" id="7167"/>
    <lineage>
        <taxon>Eukaryota</taxon>
        <taxon>Metazoa</taxon>
        <taxon>Ecdysozoa</taxon>
        <taxon>Arthropoda</taxon>
        <taxon>Hexapoda</taxon>
        <taxon>Insecta</taxon>
        <taxon>Pterygota</taxon>
        <taxon>Neoptera</taxon>
        <taxon>Endopterygota</taxon>
        <taxon>Diptera</taxon>
        <taxon>Nematocera</taxon>
        <taxon>Culicoidea</taxon>
        <taxon>Culicidae</taxon>
        <taxon>Anophelinae</taxon>
        <taxon>Anopheles</taxon>
    </lineage>
</organism>
<feature type="transmembrane region" description="Helical" evidence="13">
    <location>
        <begin position="1324"/>
        <end position="1342"/>
    </location>
</feature>
<evidence type="ECO:0000256" key="8">
    <source>
        <dbReference type="ARBA" id="ARBA00038193"/>
    </source>
</evidence>
<feature type="binding site" evidence="9">
    <location>
        <position position="1506"/>
    </location>
    <ligand>
        <name>Na(+)</name>
        <dbReference type="ChEBI" id="CHEBI:29101"/>
        <label>1</label>
    </ligand>
</feature>
<feature type="transmembrane region" description="Helical" evidence="13">
    <location>
        <begin position="1185"/>
        <end position="1205"/>
    </location>
</feature>
<feature type="transmembrane region" description="Helical" evidence="13">
    <location>
        <begin position="1354"/>
        <end position="1376"/>
    </location>
</feature>
<feature type="transmembrane region" description="Helical" evidence="13">
    <location>
        <begin position="542"/>
        <end position="568"/>
    </location>
</feature>
<evidence type="ECO:0000256" key="1">
    <source>
        <dbReference type="ARBA" id="ARBA00004141"/>
    </source>
</evidence>
<keyword evidence="4 11" id="KW-0812">Transmembrane</keyword>
<evidence type="ECO:0000256" key="9">
    <source>
        <dbReference type="PIRSR" id="PIRSR600175-1"/>
    </source>
</evidence>
<feature type="transmembrane region" description="Helical" evidence="13">
    <location>
        <begin position="1156"/>
        <end position="1173"/>
    </location>
</feature>
<comment type="similarity">
    <text evidence="8">Belongs to the glycoside-pentoside-hexuronide (GPH) cation symporter transporter (TC 2.A.2) family.</text>
</comment>
<dbReference type="STRING" id="7167.A0A182FVQ0"/>
<dbReference type="CDD" id="cd10324">
    <property type="entry name" value="SLC6sbd"/>
    <property type="match status" value="1"/>
</dbReference>
<reference evidence="14 15" key="1">
    <citation type="journal article" date="2017" name="G3 (Bethesda)">
        <title>The Physical Genome Mapping of Anopheles albimanus Corrected Scaffold Misassemblies and Identified Interarm Rearrangements in Genus Anopheles.</title>
        <authorList>
            <person name="Artemov G.N."/>
            <person name="Peery A.N."/>
            <person name="Jiang X."/>
            <person name="Tu Z."/>
            <person name="Stegniy V.N."/>
            <person name="Sharakhova M.V."/>
            <person name="Sharakhov I.V."/>
        </authorList>
    </citation>
    <scope>NUCLEOTIDE SEQUENCE [LARGE SCALE GENOMIC DNA]</scope>
    <source>
        <strain evidence="14 15">ALBI9_A</strain>
    </source>
</reference>
<accession>A0A182FVQ0</accession>
<dbReference type="Gene3D" id="1.20.1250.20">
    <property type="entry name" value="MFS general substrate transporter like domains"/>
    <property type="match status" value="2"/>
</dbReference>
<feature type="transmembrane region" description="Helical" evidence="13">
    <location>
        <begin position="1532"/>
        <end position="1551"/>
    </location>
</feature>
<feature type="transmembrane region" description="Helical" evidence="13">
    <location>
        <begin position="1604"/>
        <end position="1625"/>
    </location>
</feature>
<dbReference type="InterPro" id="IPR036259">
    <property type="entry name" value="MFS_trans_sf"/>
</dbReference>
<comment type="subcellular location">
    <subcellularLocation>
        <location evidence="1">Membrane</location>
        <topology evidence="1">Multi-pass membrane protein</topology>
    </subcellularLocation>
</comment>
<feature type="transmembrane region" description="Helical" evidence="13">
    <location>
        <begin position="623"/>
        <end position="646"/>
    </location>
</feature>
<feature type="transmembrane region" description="Helical" evidence="13">
    <location>
        <begin position="991"/>
        <end position="1014"/>
    </location>
</feature>
<dbReference type="Pfam" id="PF07690">
    <property type="entry name" value="MFS_1"/>
    <property type="match status" value="2"/>
</dbReference>
<feature type="transmembrane region" description="Helical" evidence="13">
    <location>
        <begin position="1236"/>
        <end position="1257"/>
    </location>
</feature>
<protein>
    <recommendedName>
        <fullName evidence="11">Transporter</fullName>
    </recommendedName>
</protein>
<dbReference type="Pfam" id="PF00209">
    <property type="entry name" value="SNF"/>
    <property type="match status" value="1"/>
</dbReference>
<feature type="transmembrane region" description="Helical" evidence="13">
    <location>
        <begin position="1396"/>
        <end position="1420"/>
    </location>
</feature>
<keyword evidence="5 11" id="KW-0769">Symport</keyword>
<feature type="transmembrane region" description="Helical" evidence="13">
    <location>
        <begin position="759"/>
        <end position="782"/>
    </location>
</feature>
<feature type="transmembrane region" description="Helical" evidence="13">
    <location>
        <begin position="259"/>
        <end position="278"/>
    </location>
</feature>
<feature type="binding site" evidence="9">
    <location>
        <position position="1510"/>
    </location>
    <ligand>
        <name>Na(+)</name>
        <dbReference type="ChEBI" id="CHEBI:29101"/>
        <label>1</label>
    </ligand>
</feature>
<keyword evidence="15" id="KW-1185">Reference proteome</keyword>
<feature type="compositionally biased region" description="Polar residues" evidence="12">
    <location>
        <begin position="1107"/>
        <end position="1120"/>
    </location>
</feature>
<dbReference type="VEuPathDB" id="VectorBase:AALB010635"/>
<keyword evidence="9" id="KW-0479">Metal-binding</keyword>
<feature type="transmembrane region" description="Helical" evidence="13">
    <location>
        <begin position="1043"/>
        <end position="1065"/>
    </location>
</feature>
<evidence type="ECO:0000256" key="5">
    <source>
        <dbReference type="ARBA" id="ARBA00022847"/>
    </source>
</evidence>
<dbReference type="InterPro" id="IPR000175">
    <property type="entry name" value="Na/ntran_symport"/>
</dbReference>
<evidence type="ECO:0000256" key="13">
    <source>
        <dbReference type="SAM" id="Phobius"/>
    </source>
</evidence>
<feature type="transmembrane region" description="Helical" evidence="13">
    <location>
        <begin position="887"/>
        <end position="907"/>
    </location>
</feature>
<feature type="transmembrane region" description="Helical" evidence="13">
    <location>
        <begin position="658"/>
        <end position="677"/>
    </location>
</feature>
<feature type="transmembrane region" description="Helical" evidence="13">
    <location>
        <begin position="968"/>
        <end position="985"/>
    </location>
</feature>
<feature type="transmembrane region" description="Helical" evidence="13">
    <location>
        <begin position="110"/>
        <end position="129"/>
    </location>
</feature>
<feature type="transmembrane region" description="Helical" evidence="13">
    <location>
        <begin position="935"/>
        <end position="956"/>
    </location>
</feature>
<evidence type="ECO:0000256" key="3">
    <source>
        <dbReference type="ARBA" id="ARBA00022448"/>
    </source>
</evidence>
<dbReference type="GO" id="GO:0046872">
    <property type="term" value="F:metal ion binding"/>
    <property type="evidence" value="ECO:0007669"/>
    <property type="project" value="UniProtKB-KW"/>
</dbReference>
<dbReference type="GO" id="GO:0008506">
    <property type="term" value="F:sucrose:proton symporter activity"/>
    <property type="evidence" value="ECO:0007669"/>
    <property type="project" value="TreeGrafter"/>
</dbReference>
<feature type="transmembrane region" description="Helical" evidence="13">
    <location>
        <begin position="438"/>
        <end position="456"/>
    </location>
</feature>
<evidence type="ECO:0000256" key="4">
    <source>
        <dbReference type="ARBA" id="ARBA00022692"/>
    </source>
</evidence>
<dbReference type="SUPFAM" id="SSF103473">
    <property type="entry name" value="MFS general substrate transporter"/>
    <property type="match status" value="3"/>
</dbReference>
<dbReference type="InterPro" id="IPR011701">
    <property type="entry name" value="MFS"/>
</dbReference>
<evidence type="ECO:0000256" key="11">
    <source>
        <dbReference type="RuleBase" id="RU003732"/>
    </source>
</evidence>
<feature type="transmembrane region" description="Helical" evidence="13">
    <location>
        <begin position="356"/>
        <end position="377"/>
    </location>
</feature>
<dbReference type="PROSITE" id="PS50267">
    <property type="entry name" value="NA_NEUROTRAN_SYMP_3"/>
    <property type="match status" value="1"/>
</dbReference>
<dbReference type="InterPro" id="IPR037272">
    <property type="entry name" value="SNS_sf"/>
</dbReference>
<feature type="binding site" evidence="9">
    <location>
        <position position="1407"/>
    </location>
    <ligand>
        <name>Na(+)</name>
        <dbReference type="ChEBI" id="CHEBI:29101"/>
        <label>1</label>
    </ligand>
</feature>
<evidence type="ECO:0000256" key="12">
    <source>
        <dbReference type="SAM" id="MobiDB-lite"/>
    </source>
</evidence>
<dbReference type="EnsemblMetazoa" id="AALB010635-RA">
    <property type="protein sequence ID" value="AALB010635-PA"/>
    <property type="gene ID" value="AALB010635"/>
</dbReference>
<feature type="transmembrane region" description="Helical" evidence="13">
    <location>
        <begin position="714"/>
        <end position="738"/>
    </location>
</feature>
<dbReference type="VEuPathDB" id="VectorBase:AALB20_033090"/>
<name>A0A182FVQ0_ANOAL</name>
<feature type="transmembrane region" description="Helical" evidence="13">
    <location>
        <begin position="516"/>
        <end position="536"/>
    </location>
</feature>
<dbReference type="SUPFAM" id="SSF161070">
    <property type="entry name" value="SNF-like"/>
    <property type="match status" value="1"/>
</dbReference>
<feature type="transmembrane region" description="Helical" evidence="13">
    <location>
        <begin position="1645"/>
        <end position="1667"/>
    </location>
</feature>
<feature type="binding site" evidence="9">
    <location>
        <position position="1171"/>
    </location>
    <ligand>
        <name>Na(+)</name>
        <dbReference type="ChEBI" id="CHEBI:29101"/>
        <label>1</label>
    </ligand>
</feature>